<dbReference type="Proteomes" id="UP000297855">
    <property type="component" value="Unassembled WGS sequence"/>
</dbReference>
<dbReference type="RefSeq" id="WP_135812716.1">
    <property type="nucleotide sequence ID" value="NZ_RQEV01000007.1"/>
</dbReference>
<evidence type="ECO:0008006" key="3">
    <source>
        <dbReference type="Google" id="ProtNLM"/>
    </source>
</evidence>
<evidence type="ECO:0000313" key="1">
    <source>
        <dbReference type="EMBL" id="TGK20050.1"/>
    </source>
</evidence>
<gene>
    <name evidence="1" type="ORF">EHO61_05935</name>
</gene>
<dbReference type="AlphaFoldDB" id="A0A4R9GQT4"/>
<organism evidence="1 2">
    <name type="scientific">Leptospira fluminis</name>
    <dbReference type="NCBI Taxonomy" id="2484979"/>
    <lineage>
        <taxon>Bacteria</taxon>
        <taxon>Pseudomonadati</taxon>
        <taxon>Spirochaetota</taxon>
        <taxon>Spirochaetia</taxon>
        <taxon>Leptospirales</taxon>
        <taxon>Leptospiraceae</taxon>
        <taxon>Leptospira</taxon>
    </lineage>
</organism>
<proteinExistence type="predicted"/>
<evidence type="ECO:0000313" key="2">
    <source>
        <dbReference type="Proteomes" id="UP000297855"/>
    </source>
</evidence>
<accession>A0A4R9GQT4</accession>
<dbReference type="EMBL" id="RQEV01000007">
    <property type="protein sequence ID" value="TGK20050.1"/>
    <property type="molecule type" value="Genomic_DNA"/>
</dbReference>
<comment type="caution">
    <text evidence="1">The sequence shown here is derived from an EMBL/GenBank/DDBJ whole genome shotgun (WGS) entry which is preliminary data.</text>
</comment>
<reference evidence="1" key="1">
    <citation type="journal article" date="2019" name="PLoS Negl. Trop. Dis.">
        <title>Revisiting the worldwide diversity of Leptospira species in the environment.</title>
        <authorList>
            <person name="Vincent A.T."/>
            <person name="Schiettekatte O."/>
            <person name="Bourhy P."/>
            <person name="Veyrier F.J."/>
            <person name="Picardeau M."/>
        </authorList>
    </citation>
    <scope>NUCLEOTIDE SEQUENCE [LARGE SCALE GENOMIC DNA]</scope>
    <source>
        <strain evidence="1">SCS5</strain>
    </source>
</reference>
<dbReference type="OrthoDB" id="307367at2"/>
<protein>
    <recommendedName>
        <fullName evidence="3">FkbM family methyltransferase</fullName>
    </recommendedName>
</protein>
<keyword evidence="2" id="KW-1185">Reference proteome</keyword>
<sequence length="278" mass="32133">MKNLLRQFLPPILVNSAAFLLRSIRNRSGSTFSNLDEESIIRKYLEALGIKERFCVDIAASDGITMSNTLFLFRQGWNGIAVEYDAIKFSKLAGLYASFPDCYLIKTKVTPDNVIAVLEAGFCPEKFAFLNFDIDSYDFFVLEKLLSKYRPSLVCLEINEKIPPPISFSVLYDADHYWKEDHFYGQSISQAEILCKKFSYDIVELHYNNLFIVPREINTAKALSVEDAYDVGYRNKPDRKSKFPWNEDMEALLTMQKKEGIEFLREKFKSYSGKFLLN</sequence>
<name>A0A4R9GQT4_9LEPT</name>